<keyword evidence="1" id="KW-0479">Metal-binding</keyword>
<keyword evidence="1" id="KW-0862">Zinc</keyword>
<evidence type="ECO:0000256" key="2">
    <source>
        <dbReference type="SAM" id="MobiDB-lite"/>
    </source>
</evidence>
<dbReference type="Proteomes" id="UP000824120">
    <property type="component" value="Chromosome 12"/>
</dbReference>
<feature type="domain" description="CCHC-type" evidence="3">
    <location>
        <begin position="64"/>
        <end position="77"/>
    </location>
</feature>
<evidence type="ECO:0000259" key="3">
    <source>
        <dbReference type="PROSITE" id="PS50158"/>
    </source>
</evidence>
<dbReference type="AlphaFoldDB" id="A0A9J5W0P9"/>
<name>A0A9J5W0P9_SOLCO</name>
<protein>
    <recommendedName>
        <fullName evidence="3">CCHC-type domain-containing protein</fullName>
    </recommendedName>
</protein>
<dbReference type="GO" id="GO:0003676">
    <property type="term" value="F:nucleic acid binding"/>
    <property type="evidence" value="ECO:0007669"/>
    <property type="project" value="InterPro"/>
</dbReference>
<dbReference type="InterPro" id="IPR054722">
    <property type="entry name" value="PolX-like_BBD"/>
</dbReference>
<dbReference type="PANTHER" id="PTHR34222:SF33">
    <property type="entry name" value="RETROTRANSPOSON GAG DOMAIN-CONTAINING PROTEIN"/>
    <property type="match status" value="1"/>
</dbReference>
<evidence type="ECO:0000256" key="1">
    <source>
        <dbReference type="PROSITE-ProRule" id="PRU00047"/>
    </source>
</evidence>
<dbReference type="Pfam" id="PF22936">
    <property type="entry name" value="Pol_BBD"/>
    <property type="match status" value="1"/>
</dbReference>
<gene>
    <name evidence="4" type="ORF">H5410_058833</name>
</gene>
<dbReference type="GO" id="GO:0008270">
    <property type="term" value="F:zinc ion binding"/>
    <property type="evidence" value="ECO:0007669"/>
    <property type="project" value="UniProtKB-KW"/>
</dbReference>
<evidence type="ECO:0000313" key="5">
    <source>
        <dbReference type="Proteomes" id="UP000824120"/>
    </source>
</evidence>
<evidence type="ECO:0000313" key="4">
    <source>
        <dbReference type="EMBL" id="KAG5569067.1"/>
    </source>
</evidence>
<dbReference type="EMBL" id="JACXVP010000012">
    <property type="protein sequence ID" value="KAG5569067.1"/>
    <property type="molecule type" value="Genomic_DNA"/>
</dbReference>
<dbReference type="SUPFAM" id="SSF57756">
    <property type="entry name" value="Retrovirus zinc finger-like domains"/>
    <property type="match status" value="1"/>
</dbReference>
<comment type="caution">
    <text evidence="4">The sequence shown here is derived from an EMBL/GenBank/DDBJ whole genome shotgun (WGS) entry which is preliminary data.</text>
</comment>
<feature type="non-terminal residue" evidence="4">
    <location>
        <position position="1"/>
    </location>
</feature>
<sequence>MVTNQGKQYPRSENPNSRFSHINQHQQNFRSFSNPKPASFPLKSGQITPKFKGRKTKFNPNVTCAYCGKLGHIMDNCHRLHGYPDDFEFTKNRNSTYHATSNAAFSNHTGDTGQEQFTPHFNEGLNPSFHASGEVFNSPTWIIDSGASEHMCFDSSFFSSITPLPIPMIISLPNSFKVSVTHIGSVSLLPNLMLNNVLHVPAFKYNLLSIHRLCHQVSCHILFTPTGCLLQDPLMKKQVAFGEVKEGLYLLKSSVSSPSFTSNQISNH</sequence>
<feature type="region of interest" description="Disordered" evidence="2">
    <location>
        <begin position="29"/>
        <end position="53"/>
    </location>
</feature>
<reference evidence="4 5" key="1">
    <citation type="submission" date="2020-09" db="EMBL/GenBank/DDBJ databases">
        <title>De no assembly of potato wild relative species, Solanum commersonii.</title>
        <authorList>
            <person name="Cho K."/>
        </authorList>
    </citation>
    <scope>NUCLEOTIDE SEQUENCE [LARGE SCALE GENOMIC DNA]</scope>
    <source>
        <strain evidence="4">LZ3.2</strain>
        <tissue evidence="4">Leaf</tissue>
    </source>
</reference>
<dbReference type="PROSITE" id="PS50158">
    <property type="entry name" value="ZF_CCHC"/>
    <property type="match status" value="1"/>
</dbReference>
<dbReference type="PANTHER" id="PTHR34222">
    <property type="entry name" value="GAG_PRE-INTEGRS DOMAIN-CONTAINING PROTEIN"/>
    <property type="match status" value="1"/>
</dbReference>
<accession>A0A9J5W0P9</accession>
<keyword evidence="1" id="KW-0863">Zinc-finger</keyword>
<proteinExistence type="predicted"/>
<organism evidence="4 5">
    <name type="scientific">Solanum commersonii</name>
    <name type="common">Commerson's wild potato</name>
    <name type="synonym">Commerson's nightshade</name>
    <dbReference type="NCBI Taxonomy" id="4109"/>
    <lineage>
        <taxon>Eukaryota</taxon>
        <taxon>Viridiplantae</taxon>
        <taxon>Streptophyta</taxon>
        <taxon>Embryophyta</taxon>
        <taxon>Tracheophyta</taxon>
        <taxon>Spermatophyta</taxon>
        <taxon>Magnoliopsida</taxon>
        <taxon>eudicotyledons</taxon>
        <taxon>Gunneridae</taxon>
        <taxon>Pentapetalae</taxon>
        <taxon>asterids</taxon>
        <taxon>lamiids</taxon>
        <taxon>Solanales</taxon>
        <taxon>Solanaceae</taxon>
        <taxon>Solanoideae</taxon>
        <taxon>Solaneae</taxon>
        <taxon>Solanum</taxon>
    </lineage>
</organism>
<keyword evidence="5" id="KW-1185">Reference proteome</keyword>
<dbReference type="OrthoDB" id="914071at2759"/>
<dbReference type="InterPro" id="IPR001878">
    <property type="entry name" value="Znf_CCHC"/>
</dbReference>
<dbReference type="InterPro" id="IPR036875">
    <property type="entry name" value="Znf_CCHC_sf"/>
</dbReference>